<protein>
    <submittedName>
        <fullName evidence="2">Uncharacterized protein</fullName>
    </submittedName>
</protein>
<evidence type="ECO:0000313" key="3">
    <source>
        <dbReference type="Proteomes" id="UP001500902"/>
    </source>
</evidence>
<dbReference type="EMBL" id="BAAAZP010000104">
    <property type="protein sequence ID" value="GAA3687285.1"/>
    <property type="molecule type" value="Genomic_DNA"/>
</dbReference>
<accession>A0ABP7CFF7</accession>
<keyword evidence="3" id="KW-1185">Reference proteome</keyword>
<reference evidence="3" key="1">
    <citation type="journal article" date="2019" name="Int. J. Syst. Evol. Microbiol.">
        <title>The Global Catalogue of Microorganisms (GCM) 10K type strain sequencing project: providing services to taxonomists for standard genome sequencing and annotation.</title>
        <authorList>
            <consortium name="The Broad Institute Genomics Platform"/>
            <consortium name="The Broad Institute Genome Sequencing Center for Infectious Disease"/>
            <person name="Wu L."/>
            <person name="Ma J."/>
        </authorList>
    </citation>
    <scope>NUCLEOTIDE SEQUENCE [LARGE SCALE GENOMIC DNA]</scope>
    <source>
        <strain evidence="3">JCM 16904</strain>
    </source>
</reference>
<evidence type="ECO:0000256" key="1">
    <source>
        <dbReference type="SAM" id="MobiDB-lite"/>
    </source>
</evidence>
<proteinExistence type="predicted"/>
<comment type="caution">
    <text evidence="2">The sequence shown here is derived from an EMBL/GenBank/DDBJ whole genome shotgun (WGS) entry which is preliminary data.</text>
</comment>
<feature type="region of interest" description="Disordered" evidence="1">
    <location>
        <begin position="117"/>
        <end position="162"/>
    </location>
</feature>
<sequence>MPTPAVATATPTLGPVRRCGTGTAPIAGRNVTNAATASSTTMTAGRSTSAEIAAAAHAPSPALTTASAAPGITTWRSTLVERVYVTAAEAVPNTDDSLLVAIASTVGMPVIRMAGSCNRPPPPTTASTHPAPAAAVSNTRTCSSGTRHSPEIPRETSRVYKP</sequence>
<evidence type="ECO:0000313" key="2">
    <source>
        <dbReference type="EMBL" id="GAA3687285.1"/>
    </source>
</evidence>
<organism evidence="2 3">
    <name type="scientific">Nonomuraea antimicrobica</name>
    <dbReference type="NCBI Taxonomy" id="561173"/>
    <lineage>
        <taxon>Bacteria</taxon>
        <taxon>Bacillati</taxon>
        <taxon>Actinomycetota</taxon>
        <taxon>Actinomycetes</taxon>
        <taxon>Streptosporangiales</taxon>
        <taxon>Streptosporangiaceae</taxon>
        <taxon>Nonomuraea</taxon>
    </lineage>
</organism>
<dbReference type="Proteomes" id="UP001500902">
    <property type="component" value="Unassembled WGS sequence"/>
</dbReference>
<gene>
    <name evidence="2" type="ORF">GCM10022224_060450</name>
</gene>
<name>A0ABP7CFF7_9ACTN</name>
<feature type="compositionally biased region" description="Basic and acidic residues" evidence="1">
    <location>
        <begin position="148"/>
        <end position="162"/>
    </location>
</feature>
<feature type="compositionally biased region" description="Polar residues" evidence="1">
    <location>
        <begin position="136"/>
        <end position="147"/>
    </location>
</feature>
<feature type="compositionally biased region" description="Low complexity" evidence="1">
    <location>
        <begin position="125"/>
        <end position="135"/>
    </location>
</feature>